<feature type="transmembrane region" description="Helical" evidence="3">
    <location>
        <begin position="43"/>
        <end position="61"/>
    </location>
</feature>
<evidence type="ECO:0000256" key="1">
    <source>
        <dbReference type="ARBA" id="ARBA00022692"/>
    </source>
</evidence>
<dbReference type="Gene3D" id="1.10.1760.20">
    <property type="match status" value="1"/>
</dbReference>
<dbReference type="Proteomes" id="UP000242682">
    <property type="component" value="Unassembled WGS sequence"/>
</dbReference>
<comment type="caution">
    <text evidence="4">The sequence shown here is derived from an EMBL/GenBank/DDBJ whole genome shotgun (WGS) entry which is preliminary data.</text>
</comment>
<dbReference type="PANTHER" id="PTHR37815">
    <property type="entry name" value="UPF0397 PROTEIN BC_2624-RELATED"/>
    <property type="match status" value="1"/>
</dbReference>
<dbReference type="RefSeq" id="WP_106533383.1">
    <property type="nucleotide sequence ID" value="NZ_PYAT01000006.1"/>
</dbReference>
<dbReference type="OrthoDB" id="411368at2"/>
<sequence>MQKTTTAPYSSGRTFDLILTAMSIALVFVATLLLNIKLPITANGGLVHLGTAMLFVISIVFGPKKGMIAGAIGMGLFDLVSGWTLWAPITFLARGLQGYLVGKIAWSNGRNGNSIRFNILAALVSVPFMLAIYYVGEAIIFGNFIVPAASIPGNLVQNAVGLIVAIPVAIALKKTPFFK</sequence>
<name>A0A2P8H1G8_9BACL</name>
<feature type="transmembrane region" description="Helical" evidence="3">
    <location>
        <begin position="67"/>
        <end position="93"/>
    </location>
</feature>
<dbReference type="EMBL" id="PYAT01000006">
    <property type="protein sequence ID" value="PSL40057.1"/>
    <property type="molecule type" value="Genomic_DNA"/>
</dbReference>
<evidence type="ECO:0000256" key="3">
    <source>
        <dbReference type="SAM" id="Phobius"/>
    </source>
</evidence>
<dbReference type="InterPro" id="IPR009825">
    <property type="entry name" value="ECF_substrate-spec-like"/>
</dbReference>
<evidence type="ECO:0000313" key="4">
    <source>
        <dbReference type="EMBL" id="PSL40057.1"/>
    </source>
</evidence>
<feature type="transmembrane region" description="Helical" evidence="3">
    <location>
        <begin position="155"/>
        <end position="172"/>
    </location>
</feature>
<evidence type="ECO:0000256" key="2">
    <source>
        <dbReference type="ARBA" id="ARBA00022989"/>
    </source>
</evidence>
<dbReference type="GO" id="GO:0016020">
    <property type="term" value="C:membrane"/>
    <property type="evidence" value="ECO:0007669"/>
    <property type="project" value="InterPro"/>
</dbReference>
<keyword evidence="2 3" id="KW-1133">Transmembrane helix</keyword>
<proteinExistence type="predicted"/>
<keyword evidence="5" id="KW-1185">Reference proteome</keyword>
<feature type="transmembrane region" description="Helical" evidence="3">
    <location>
        <begin position="17"/>
        <end position="36"/>
    </location>
</feature>
<accession>A0A2P8H1G8</accession>
<dbReference type="Pfam" id="PF07155">
    <property type="entry name" value="ECF-ribofla_trS"/>
    <property type="match status" value="1"/>
</dbReference>
<dbReference type="PANTHER" id="PTHR37815:SF3">
    <property type="entry name" value="UPF0397 PROTEIN SPR0429"/>
    <property type="match status" value="1"/>
</dbReference>
<organism evidence="4 5">
    <name type="scientific">Planomicrobium soli</name>
    <dbReference type="NCBI Taxonomy" id="1176648"/>
    <lineage>
        <taxon>Bacteria</taxon>
        <taxon>Bacillati</taxon>
        <taxon>Bacillota</taxon>
        <taxon>Bacilli</taxon>
        <taxon>Bacillales</taxon>
        <taxon>Caryophanaceae</taxon>
        <taxon>Planomicrobium</taxon>
    </lineage>
</organism>
<gene>
    <name evidence="4" type="ORF">B0H99_10670</name>
</gene>
<evidence type="ECO:0000313" key="5">
    <source>
        <dbReference type="Proteomes" id="UP000242682"/>
    </source>
</evidence>
<feature type="transmembrane region" description="Helical" evidence="3">
    <location>
        <begin position="114"/>
        <end position="135"/>
    </location>
</feature>
<reference evidence="4 5" key="1">
    <citation type="submission" date="2018-03" db="EMBL/GenBank/DDBJ databases">
        <title>Genomic Encyclopedia of Type Strains, Phase III (KMG-III): the genomes of soil and plant-associated and newly described type strains.</title>
        <authorList>
            <person name="Whitman W."/>
        </authorList>
    </citation>
    <scope>NUCLEOTIDE SEQUENCE [LARGE SCALE GENOMIC DNA]</scope>
    <source>
        <strain evidence="4 5">CGMCC 1.12259</strain>
    </source>
</reference>
<dbReference type="AlphaFoldDB" id="A0A2P8H1G8"/>
<keyword evidence="3" id="KW-0472">Membrane</keyword>
<protein>
    <submittedName>
        <fullName evidence="4">Putative membrane protein</fullName>
    </submittedName>
</protein>
<keyword evidence="1 3" id="KW-0812">Transmembrane</keyword>